<evidence type="ECO:0000313" key="3">
    <source>
        <dbReference type="Proteomes" id="UP001469553"/>
    </source>
</evidence>
<dbReference type="EMBL" id="JAHRIP010001394">
    <property type="protein sequence ID" value="MEQ2280279.1"/>
    <property type="molecule type" value="Genomic_DNA"/>
</dbReference>
<organism evidence="2 3">
    <name type="scientific">Ameca splendens</name>
    <dbReference type="NCBI Taxonomy" id="208324"/>
    <lineage>
        <taxon>Eukaryota</taxon>
        <taxon>Metazoa</taxon>
        <taxon>Chordata</taxon>
        <taxon>Craniata</taxon>
        <taxon>Vertebrata</taxon>
        <taxon>Euteleostomi</taxon>
        <taxon>Actinopterygii</taxon>
        <taxon>Neopterygii</taxon>
        <taxon>Teleostei</taxon>
        <taxon>Neoteleostei</taxon>
        <taxon>Acanthomorphata</taxon>
        <taxon>Ovalentaria</taxon>
        <taxon>Atherinomorphae</taxon>
        <taxon>Cyprinodontiformes</taxon>
        <taxon>Goodeidae</taxon>
        <taxon>Ameca</taxon>
    </lineage>
</organism>
<reference evidence="2 3" key="1">
    <citation type="submission" date="2021-06" db="EMBL/GenBank/DDBJ databases">
        <authorList>
            <person name="Palmer J.M."/>
        </authorList>
    </citation>
    <scope>NUCLEOTIDE SEQUENCE [LARGE SCALE GENOMIC DNA]</scope>
    <source>
        <strain evidence="2 3">AS_MEX2019</strain>
        <tissue evidence="2">Muscle</tissue>
    </source>
</reference>
<proteinExistence type="predicted"/>
<feature type="region of interest" description="Disordered" evidence="1">
    <location>
        <begin position="1"/>
        <end position="90"/>
    </location>
</feature>
<name>A0ABV0XFQ3_9TELE</name>
<evidence type="ECO:0000256" key="1">
    <source>
        <dbReference type="SAM" id="MobiDB-lite"/>
    </source>
</evidence>
<gene>
    <name evidence="2" type="ORF">AMECASPLE_018123</name>
</gene>
<feature type="compositionally biased region" description="Basic and acidic residues" evidence="1">
    <location>
        <begin position="74"/>
        <end position="90"/>
    </location>
</feature>
<accession>A0ABV0XFQ3</accession>
<evidence type="ECO:0000313" key="2">
    <source>
        <dbReference type="EMBL" id="MEQ2280279.1"/>
    </source>
</evidence>
<comment type="caution">
    <text evidence="2">The sequence shown here is derived from an EMBL/GenBank/DDBJ whole genome shotgun (WGS) entry which is preliminary data.</text>
</comment>
<sequence>MTNRSTGQVASAPGATAATGRPTSGSPTTIHTPDKEKPQAVKSRGVLLRDLAPSPREKQRLSSLGAPTGQAQLTRREEQKGKGEECSISP</sequence>
<dbReference type="Proteomes" id="UP001469553">
    <property type="component" value="Unassembled WGS sequence"/>
</dbReference>
<protein>
    <submittedName>
        <fullName evidence="2">Uncharacterized protein</fullName>
    </submittedName>
</protein>
<keyword evidence="3" id="KW-1185">Reference proteome</keyword>
<feature type="compositionally biased region" description="Low complexity" evidence="1">
    <location>
        <begin position="10"/>
        <end position="26"/>
    </location>
</feature>